<dbReference type="GO" id="GO:0045944">
    <property type="term" value="P:positive regulation of transcription by RNA polymerase II"/>
    <property type="evidence" value="ECO:0007669"/>
    <property type="project" value="TreeGrafter"/>
</dbReference>
<dbReference type="AlphaFoldDB" id="A1CGA6"/>
<dbReference type="GO" id="GO:0003713">
    <property type="term" value="F:transcription coactivator activity"/>
    <property type="evidence" value="ECO:0007669"/>
    <property type="project" value="TreeGrafter"/>
</dbReference>
<name>A1CGA6_ASPCL</name>
<feature type="repeat" description="RPEL" evidence="4">
    <location>
        <begin position="112"/>
        <end position="137"/>
    </location>
</feature>
<keyword evidence="3" id="KW-0539">Nucleus</keyword>
<evidence type="ECO:0000313" key="7">
    <source>
        <dbReference type="Proteomes" id="UP000006701"/>
    </source>
</evidence>
<dbReference type="RefSeq" id="XP_001272412.1">
    <property type="nucleotide sequence ID" value="XM_001272411.1"/>
</dbReference>
<dbReference type="Pfam" id="PF02755">
    <property type="entry name" value="RPEL"/>
    <property type="match status" value="3"/>
</dbReference>
<keyword evidence="2" id="KW-0677">Repeat</keyword>
<reference evidence="6 7" key="1">
    <citation type="journal article" date="2008" name="PLoS Genet.">
        <title>Genomic islands in the pathogenic filamentous fungus Aspergillus fumigatus.</title>
        <authorList>
            <person name="Fedorova N.D."/>
            <person name="Khaldi N."/>
            <person name="Joardar V.S."/>
            <person name="Maiti R."/>
            <person name="Amedeo P."/>
            <person name="Anderson M.J."/>
            <person name="Crabtree J."/>
            <person name="Silva J.C."/>
            <person name="Badger J.H."/>
            <person name="Albarraq A."/>
            <person name="Angiuoli S."/>
            <person name="Bussey H."/>
            <person name="Bowyer P."/>
            <person name="Cotty P.J."/>
            <person name="Dyer P.S."/>
            <person name="Egan A."/>
            <person name="Galens K."/>
            <person name="Fraser-Liggett C.M."/>
            <person name="Haas B.J."/>
            <person name="Inman J.M."/>
            <person name="Kent R."/>
            <person name="Lemieux S."/>
            <person name="Malavazi I."/>
            <person name="Orvis J."/>
            <person name="Roemer T."/>
            <person name="Ronning C.M."/>
            <person name="Sundaram J.P."/>
            <person name="Sutton G."/>
            <person name="Turner G."/>
            <person name="Venter J.C."/>
            <person name="White O.R."/>
            <person name="Whitty B.R."/>
            <person name="Youngman P."/>
            <person name="Wolfe K.H."/>
            <person name="Goldman G.H."/>
            <person name="Wortman J.R."/>
            <person name="Jiang B."/>
            <person name="Denning D.W."/>
            <person name="Nierman W.C."/>
        </authorList>
    </citation>
    <scope>NUCLEOTIDE SEQUENCE [LARGE SCALE GENOMIC DNA]</scope>
    <source>
        <strain evidence="7">ATCC 1007 / CBS 513.65 / DSM 816 / NCTC 3887 / NRRL 1</strain>
    </source>
</reference>
<organism evidence="6 7">
    <name type="scientific">Aspergillus clavatus (strain ATCC 1007 / CBS 513.65 / DSM 816 / NCTC 3887 / NRRL 1 / QM 1276 / 107)</name>
    <dbReference type="NCBI Taxonomy" id="344612"/>
    <lineage>
        <taxon>Eukaryota</taxon>
        <taxon>Fungi</taxon>
        <taxon>Dikarya</taxon>
        <taxon>Ascomycota</taxon>
        <taxon>Pezizomycotina</taxon>
        <taxon>Eurotiomycetes</taxon>
        <taxon>Eurotiomycetidae</taxon>
        <taxon>Eurotiales</taxon>
        <taxon>Aspergillaceae</taxon>
        <taxon>Aspergillus</taxon>
        <taxon>Aspergillus subgen. Fumigati</taxon>
    </lineage>
</organism>
<feature type="region of interest" description="Disordered" evidence="5">
    <location>
        <begin position="57"/>
        <end position="81"/>
    </location>
</feature>
<keyword evidence="7" id="KW-1185">Reference proteome</keyword>
<dbReference type="InterPro" id="IPR004018">
    <property type="entry name" value="RPEL_repeat"/>
</dbReference>
<evidence type="ECO:0000256" key="5">
    <source>
        <dbReference type="SAM" id="MobiDB-lite"/>
    </source>
</evidence>
<dbReference type="OrthoDB" id="197676at2759"/>
<dbReference type="EMBL" id="DS027053">
    <property type="protein sequence ID" value="EAW10986.1"/>
    <property type="molecule type" value="Genomic_DNA"/>
</dbReference>
<dbReference type="PANTHER" id="PTHR22793:SF12">
    <property type="entry name" value="MYOCARDIN-RELATED TRANSCRIPTION FACTOR, ISOFORM H"/>
    <property type="match status" value="1"/>
</dbReference>
<dbReference type="GeneID" id="4704672"/>
<comment type="subcellular location">
    <subcellularLocation>
        <location evidence="1">Nucleus</location>
    </subcellularLocation>
</comment>
<dbReference type="InterPro" id="IPR043451">
    <property type="entry name" value="Myocardin-like"/>
</dbReference>
<accession>A1CGA6</accession>
<evidence type="ECO:0000256" key="4">
    <source>
        <dbReference type="PROSITE-ProRule" id="PRU00401"/>
    </source>
</evidence>
<dbReference type="GO" id="GO:0005634">
    <property type="term" value="C:nucleus"/>
    <property type="evidence" value="ECO:0007669"/>
    <property type="project" value="UniProtKB-SubCell"/>
</dbReference>
<evidence type="ECO:0000256" key="2">
    <source>
        <dbReference type="ARBA" id="ARBA00022737"/>
    </source>
</evidence>
<dbReference type="Gene3D" id="6.10.140.2040">
    <property type="match status" value="3"/>
</dbReference>
<feature type="repeat" description="RPEL" evidence="4">
    <location>
        <begin position="24"/>
        <end position="49"/>
    </location>
</feature>
<dbReference type="OMA" id="QCRPDAQ"/>
<dbReference type="PROSITE" id="PS51073">
    <property type="entry name" value="RPEL"/>
    <property type="match status" value="3"/>
</dbReference>
<sequence length="144" mass="16643">MDNMILNAEIDESPLSTTSMDRRNSLEKHLQTRPDAQDLKERHILLDTTVAPSLQARGQELARQRTTDSLKRHLEHRPERDELVERNILPHINAAPALQAHAKELEKHMRADTLDQRLQQRPQPEELITQGILTEDEDPRFPAV</sequence>
<feature type="compositionally biased region" description="Basic and acidic residues" evidence="5">
    <location>
        <begin position="60"/>
        <end position="81"/>
    </location>
</feature>
<dbReference type="KEGG" id="act:ACLA_066220"/>
<evidence type="ECO:0000256" key="3">
    <source>
        <dbReference type="ARBA" id="ARBA00023242"/>
    </source>
</evidence>
<dbReference type="PANTHER" id="PTHR22793">
    <property type="entry name" value="MYOCARDIN-RELATED TRANSCRIPTION FACTOR-RELATED"/>
    <property type="match status" value="1"/>
</dbReference>
<evidence type="ECO:0000256" key="1">
    <source>
        <dbReference type="ARBA" id="ARBA00004123"/>
    </source>
</evidence>
<dbReference type="STRING" id="344612.A1CGA6"/>
<proteinExistence type="predicted"/>
<protein>
    <submittedName>
        <fullName evidence="6">RPEL repeat protein</fullName>
    </submittedName>
</protein>
<feature type="repeat" description="RPEL" evidence="4">
    <location>
        <begin position="68"/>
        <end position="93"/>
    </location>
</feature>
<evidence type="ECO:0000313" key="6">
    <source>
        <dbReference type="EMBL" id="EAW10986.1"/>
    </source>
</evidence>
<dbReference type="Proteomes" id="UP000006701">
    <property type="component" value="Unassembled WGS sequence"/>
</dbReference>
<dbReference type="eggNOG" id="ENOG502SC67">
    <property type="taxonomic scope" value="Eukaryota"/>
</dbReference>
<feature type="region of interest" description="Disordered" evidence="5">
    <location>
        <begin position="115"/>
        <end position="144"/>
    </location>
</feature>
<dbReference type="SMART" id="SM00707">
    <property type="entry name" value="RPEL"/>
    <property type="match status" value="3"/>
</dbReference>
<dbReference type="HOGENOM" id="CLU_121574_1_0_1"/>
<gene>
    <name evidence="6" type="ORF">ACLA_066220</name>
</gene>
<dbReference type="VEuPathDB" id="FungiDB:ACLA_066220"/>